<reference evidence="9" key="1">
    <citation type="journal article" date="2019" name="Int. J. Syst. Evol. Microbiol.">
        <title>The Global Catalogue of Microorganisms (GCM) 10K type strain sequencing project: providing services to taxonomists for standard genome sequencing and annotation.</title>
        <authorList>
            <consortium name="The Broad Institute Genomics Platform"/>
            <consortium name="The Broad Institute Genome Sequencing Center for Infectious Disease"/>
            <person name="Wu L."/>
            <person name="Ma J."/>
        </authorList>
    </citation>
    <scope>NUCLEOTIDE SEQUENCE [LARGE SCALE GENOMIC DNA]</scope>
    <source>
        <strain evidence="9">KCTC 42730</strain>
    </source>
</reference>
<comment type="subcellular location">
    <subcellularLocation>
        <location evidence="1">Cell membrane</location>
        <topology evidence="1">Multi-pass membrane protein</topology>
    </subcellularLocation>
</comment>
<dbReference type="PANTHER" id="PTHR33452:SF1">
    <property type="entry name" value="INNER MEMBRANE PROTEIN YPHA-RELATED"/>
    <property type="match status" value="1"/>
</dbReference>
<dbReference type="InterPro" id="IPR032808">
    <property type="entry name" value="DoxX"/>
</dbReference>
<sequence length="139" mass="14626">MTLLTPISSSKTLTDIALLLARIGLSAIFILAALNKIQYFDGSAQYMASAGLPSSLLPLVIIFELGAGLFILAGLATQLSAILLAGFSIVSALLFHFNLADQMQFILFFKNVAMAGGFLALAAQGAGRYSVDAKLLKNN</sequence>
<dbReference type="PANTHER" id="PTHR33452">
    <property type="entry name" value="OXIDOREDUCTASE CATD-RELATED"/>
    <property type="match status" value="1"/>
</dbReference>
<dbReference type="InterPro" id="IPR051907">
    <property type="entry name" value="DoxX-like_oxidoreductase"/>
</dbReference>
<evidence type="ECO:0000256" key="6">
    <source>
        <dbReference type="ARBA" id="ARBA00023136"/>
    </source>
</evidence>
<feature type="transmembrane region" description="Helical" evidence="7">
    <location>
        <begin position="112"/>
        <end position="131"/>
    </location>
</feature>
<evidence type="ECO:0000313" key="8">
    <source>
        <dbReference type="EMBL" id="MFC3031539.1"/>
    </source>
</evidence>
<keyword evidence="6 7" id="KW-0472">Membrane</keyword>
<gene>
    <name evidence="8" type="ORF">ACFOEE_03250</name>
</gene>
<keyword evidence="9" id="KW-1185">Reference proteome</keyword>
<protein>
    <submittedName>
        <fullName evidence="8">DoxX family protein</fullName>
    </submittedName>
</protein>
<evidence type="ECO:0000313" key="9">
    <source>
        <dbReference type="Proteomes" id="UP001595453"/>
    </source>
</evidence>
<evidence type="ECO:0000256" key="5">
    <source>
        <dbReference type="ARBA" id="ARBA00022989"/>
    </source>
</evidence>
<organism evidence="8 9">
    <name type="scientific">Pseudoalteromonas fenneropenaei</name>
    <dbReference type="NCBI Taxonomy" id="1737459"/>
    <lineage>
        <taxon>Bacteria</taxon>
        <taxon>Pseudomonadati</taxon>
        <taxon>Pseudomonadota</taxon>
        <taxon>Gammaproteobacteria</taxon>
        <taxon>Alteromonadales</taxon>
        <taxon>Pseudoalteromonadaceae</taxon>
        <taxon>Pseudoalteromonas</taxon>
    </lineage>
</organism>
<feature type="transmembrane region" description="Helical" evidence="7">
    <location>
        <begin position="16"/>
        <end position="34"/>
    </location>
</feature>
<dbReference type="Pfam" id="PF07681">
    <property type="entry name" value="DoxX"/>
    <property type="match status" value="1"/>
</dbReference>
<feature type="transmembrane region" description="Helical" evidence="7">
    <location>
        <begin position="81"/>
        <end position="100"/>
    </location>
</feature>
<dbReference type="RefSeq" id="WP_377120864.1">
    <property type="nucleotide sequence ID" value="NZ_JBHRSD010000006.1"/>
</dbReference>
<evidence type="ECO:0000256" key="3">
    <source>
        <dbReference type="ARBA" id="ARBA00022475"/>
    </source>
</evidence>
<keyword evidence="4 7" id="KW-0812">Transmembrane</keyword>
<comment type="caution">
    <text evidence="8">The sequence shown here is derived from an EMBL/GenBank/DDBJ whole genome shotgun (WGS) entry which is preliminary data.</text>
</comment>
<accession>A0ABV7CG08</accession>
<dbReference type="Proteomes" id="UP001595453">
    <property type="component" value="Unassembled WGS sequence"/>
</dbReference>
<evidence type="ECO:0000256" key="2">
    <source>
        <dbReference type="ARBA" id="ARBA00006679"/>
    </source>
</evidence>
<proteinExistence type="inferred from homology"/>
<keyword evidence="3" id="KW-1003">Cell membrane</keyword>
<evidence type="ECO:0000256" key="7">
    <source>
        <dbReference type="SAM" id="Phobius"/>
    </source>
</evidence>
<comment type="similarity">
    <text evidence="2">Belongs to the DoxX family.</text>
</comment>
<evidence type="ECO:0000256" key="4">
    <source>
        <dbReference type="ARBA" id="ARBA00022692"/>
    </source>
</evidence>
<keyword evidence="5 7" id="KW-1133">Transmembrane helix</keyword>
<name>A0ABV7CG08_9GAMM</name>
<evidence type="ECO:0000256" key="1">
    <source>
        <dbReference type="ARBA" id="ARBA00004651"/>
    </source>
</evidence>
<feature type="transmembrane region" description="Helical" evidence="7">
    <location>
        <begin position="55"/>
        <end position="75"/>
    </location>
</feature>
<dbReference type="EMBL" id="JBHRSD010000006">
    <property type="protein sequence ID" value="MFC3031539.1"/>
    <property type="molecule type" value="Genomic_DNA"/>
</dbReference>